<organism evidence="3 4">
    <name type="scientific">Lysobacter arvi</name>
    <dbReference type="NCBI Taxonomy" id="3038776"/>
    <lineage>
        <taxon>Bacteria</taxon>
        <taxon>Pseudomonadati</taxon>
        <taxon>Pseudomonadota</taxon>
        <taxon>Gammaproteobacteria</taxon>
        <taxon>Lysobacterales</taxon>
        <taxon>Lysobacteraceae</taxon>
        <taxon>Lysobacter</taxon>
    </lineage>
</organism>
<comment type="caution">
    <text evidence="3">The sequence shown here is derived from an EMBL/GenBank/DDBJ whole genome shotgun (WGS) entry which is preliminary data.</text>
</comment>
<feature type="region of interest" description="Disordered" evidence="1">
    <location>
        <begin position="18"/>
        <end position="44"/>
    </location>
</feature>
<accession>A0ABU1CGE6</accession>
<proteinExistence type="predicted"/>
<dbReference type="RefSeq" id="WP_309263153.1">
    <property type="nucleotide sequence ID" value="NZ_JARUHG010000004.1"/>
</dbReference>
<name>A0ABU1CGE6_9GAMM</name>
<feature type="chain" id="PRO_5047218493" evidence="2">
    <location>
        <begin position="21"/>
        <end position="94"/>
    </location>
</feature>
<keyword evidence="4" id="KW-1185">Reference proteome</keyword>
<dbReference type="EMBL" id="JARUHG010000004">
    <property type="protein sequence ID" value="MDR0184023.1"/>
    <property type="molecule type" value="Genomic_DNA"/>
</dbReference>
<keyword evidence="2" id="KW-0732">Signal</keyword>
<evidence type="ECO:0000256" key="2">
    <source>
        <dbReference type="SAM" id="SignalP"/>
    </source>
</evidence>
<protein>
    <submittedName>
        <fullName evidence="3">Uncharacterized protein</fullName>
    </submittedName>
</protein>
<gene>
    <name evidence="3" type="ORF">P8609_13750</name>
</gene>
<evidence type="ECO:0000313" key="4">
    <source>
        <dbReference type="Proteomes" id="UP001233535"/>
    </source>
</evidence>
<dbReference type="Proteomes" id="UP001233535">
    <property type="component" value="Unassembled WGS sequence"/>
</dbReference>
<evidence type="ECO:0000256" key="1">
    <source>
        <dbReference type="SAM" id="MobiDB-lite"/>
    </source>
</evidence>
<reference evidence="3 4" key="1">
    <citation type="submission" date="2023-04" db="EMBL/GenBank/DDBJ databases">
        <title>Lysobacter sp. strain UC isolated from soil sample.</title>
        <authorList>
            <person name="Choksket S."/>
            <person name="Harshvardhan F."/>
            <person name="Rana R."/>
            <person name="Patil P.B."/>
            <person name="Korpole S."/>
        </authorList>
    </citation>
    <scope>NUCLEOTIDE SEQUENCE [LARGE SCALE GENOMIC DNA]</scope>
    <source>
        <strain evidence="3 4">UC</strain>
    </source>
</reference>
<sequence>MSISSLLAAVVMAAAAQASSAGPTTANEAAAPVASETVASTDPDDKMVCRRVRTVGSNMMTRDCRTVGQRRKDAAAARDAMNQRGIDNLEMGAR</sequence>
<feature type="region of interest" description="Disordered" evidence="1">
    <location>
        <begin position="66"/>
        <end position="94"/>
    </location>
</feature>
<feature type="compositionally biased region" description="Basic and acidic residues" evidence="1">
    <location>
        <begin position="66"/>
        <end position="76"/>
    </location>
</feature>
<evidence type="ECO:0000313" key="3">
    <source>
        <dbReference type="EMBL" id="MDR0184023.1"/>
    </source>
</evidence>
<feature type="signal peptide" evidence="2">
    <location>
        <begin position="1"/>
        <end position="20"/>
    </location>
</feature>